<feature type="domain" description="NADP-dependent oxidoreductase" evidence="2">
    <location>
        <begin position="17"/>
        <end position="340"/>
    </location>
</feature>
<dbReference type="GO" id="GO:0016491">
    <property type="term" value="F:oxidoreductase activity"/>
    <property type="evidence" value="ECO:0007669"/>
    <property type="project" value="UniProtKB-KW"/>
</dbReference>
<organism evidence="3 4">
    <name type="scientific">Roseicyclus persicicus</name>
    <dbReference type="NCBI Taxonomy" id="2650661"/>
    <lineage>
        <taxon>Bacteria</taxon>
        <taxon>Pseudomonadati</taxon>
        <taxon>Pseudomonadota</taxon>
        <taxon>Alphaproteobacteria</taxon>
        <taxon>Rhodobacterales</taxon>
        <taxon>Roseobacteraceae</taxon>
        <taxon>Roseicyclus</taxon>
    </lineage>
</organism>
<dbReference type="SUPFAM" id="SSF51430">
    <property type="entry name" value="NAD(P)-linked oxidoreductase"/>
    <property type="match status" value="1"/>
</dbReference>
<evidence type="ECO:0000256" key="1">
    <source>
        <dbReference type="ARBA" id="ARBA00023002"/>
    </source>
</evidence>
<evidence type="ECO:0000313" key="4">
    <source>
        <dbReference type="Proteomes" id="UP000526408"/>
    </source>
</evidence>
<keyword evidence="4" id="KW-1185">Reference proteome</keyword>
<dbReference type="InterPro" id="IPR050523">
    <property type="entry name" value="AKR_Detox_Biosynth"/>
</dbReference>
<dbReference type="InterPro" id="IPR023210">
    <property type="entry name" value="NADP_OxRdtase_dom"/>
</dbReference>
<evidence type="ECO:0000259" key="2">
    <source>
        <dbReference type="Pfam" id="PF00248"/>
    </source>
</evidence>
<dbReference type="PANTHER" id="PTHR43364:SF4">
    <property type="entry name" value="NAD(P)-LINKED OXIDOREDUCTASE SUPERFAMILY PROTEIN"/>
    <property type="match status" value="1"/>
</dbReference>
<comment type="caution">
    <text evidence="3">The sequence shown here is derived from an EMBL/GenBank/DDBJ whole genome shotgun (WGS) entry which is preliminary data.</text>
</comment>
<dbReference type="Gene3D" id="3.20.20.100">
    <property type="entry name" value="NADP-dependent oxidoreductase domain"/>
    <property type="match status" value="1"/>
</dbReference>
<sequence length="348" mass="37859">MRSITLGSTDLEITDYCLGTMTWGNQTPEDDAHRQMDMALDAGITIVDTAEMYPVNPVTPETVGLTETILGNWNARNPGRRGDYVLATKITGKNAGFVRPGQDITPETFTAALDASLARLQTDVIDIYQLHWPNRGSYHFRQNWGFDPSKQDRAKTRANMLAVLEAAQTAVQAGKIRHFALSNESAWGTAQWLQIAEAHGLPRVQSIQNEYSLLCRLYDTDLAELAVNEQVTLLAYSPLGAGLLTGKYQGGALPEGSRMAINGNLGGRKTDRVFPAVAAYLELAARHGLDPVHMALAFTVQRPFPVSTIFGATTADQLGRILAGLDVTLSAELLAELDTVHAAHPMPF</sequence>
<dbReference type="PANTHER" id="PTHR43364">
    <property type="entry name" value="NADH-SPECIFIC METHYLGLYOXAL REDUCTASE-RELATED"/>
    <property type="match status" value="1"/>
</dbReference>
<dbReference type="InterPro" id="IPR036812">
    <property type="entry name" value="NAD(P)_OxRdtase_dom_sf"/>
</dbReference>
<dbReference type="Proteomes" id="UP000526408">
    <property type="component" value="Unassembled WGS sequence"/>
</dbReference>
<proteinExistence type="predicted"/>
<gene>
    <name evidence="3" type="ORF">HCU73_03750</name>
</gene>
<evidence type="ECO:0000313" key="3">
    <source>
        <dbReference type="EMBL" id="NKX43693.1"/>
    </source>
</evidence>
<dbReference type="EMBL" id="JAAZQQ010000001">
    <property type="protein sequence ID" value="NKX43693.1"/>
    <property type="molecule type" value="Genomic_DNA"/>
</dbReference>
<keyword evidence="1" id="KW-0560">Oxidoreductase</keyword>
<reference evidence="3 4" key="1">
    <citation type="submission" date="2020-04" db="EMBL/GenBank/DDBJ databases">
        <authorList>
            <person name="Yoon J."/>
        </authorList>
    </citation>
    <scope>NUCLEOTIDE SEQUENCE [LARGE SCALE GENOMIC DNA]</scope>
    <source>
        <strain evidence="3 4">KMU-115</strain>
    </source>
</reference>
<dbReference type="Pfam" id="PF00248">
    <property type="entry name" value="Aldo_ket_red"/>
    <property type="match status" value="1"/>
</dbReference>
<protein>
    <submittedName>
        <fullName evidence="3">Aldo/keto reductase</fullName>
    </submittedName>
</protein>
<name>A0A7X6JYD6_9RHOB</name>
<accession>A0A7X6JYD6</accession>
<dbReference type="RefSeq" id="WP_168622045.1">
    <property type="nucleotide sequence ID" value="NZ_JAAZQQ010000001.1"/>
</dbReference>
<dbReference type="AlphaFoldDB" id="A0A7X6JYD6"/>